<dbReference type="InterPro" id="IPR003594">
    <property type="entry name" value="HATPase_dom"/>
</dbReference>
<dbReference type="NCBIfam" id="TIGR00229">
    <property type="entry name" value="sensory_box"/>
    <property type="match status" value="1"/>
</dbReference>
<dbReference type="InterPro" id="IPR001610">
    <property type="entry name" value="PAC"/>
</dbReference>
<reference evidence="10 11" key="1">
    <citation type="submission" date="2019-08" db="EMBL/GenBank/DDBJ databases">
        <title>Archangium and Cystobacter genomes.</title>
        <authorList>
            <person name="Chen I.-C.K."/>
            <person name="Wielgoss S."/>
        </authorList>
    </citation>
    <scope>NUCLEOTIDE SEQUENCE [LARGE SCALE GENOMIC DNA]</scope>
    <source>
        <strain evidence="10 11">Cbm 6</strain>
    </source>
</reference>
<dbReference type="InterPro" id="IPR035965">
    <property type="entry name" value="PAS-like_dom_sf"/>
</dbReference>
<dbReference type="SUPFAM" id="SSF52172">
    <property type="entry name" value="CheY-like"/>
    <property type="match status" value="1"/>
</dbReference>
<dbReference type="InterPro" id="IPR003018">
    <property type="entry name" value="GAF"/>
</dbReference>
<evidence type="ECO:0000259" key="8">
    <source>
        <dbReference type="PROSITE" id="PS50110"/>
    </source>
</evidence>
<dbReference type="Proteomes" id="UP001611383">
    <property type="component" value="Chromosome"/>
</dbReference>
<dbReference type="InterPro" id="IPR029016">
    <property type="entry name" value="GAF-like_dom_sf"/>
</dbReference>
<dbReference type="Pfam" id="PF00072">
    <property type="entry name" value="Response_reg"/>
    <property type="match status" value="1"/>
</dbReference>
<dbReference type="InterPro" id="IPR001789">
    <property type="entry name" value="Sig_transdc_resp-reg_receiver"/>
</dbReference>
<evidence type="ECO:0000259" key="9">
    <source>
        <dbReference type="PROSITE" id="PS50113"/>
    </source>
</evidence>
<dbReference type="PROSITE" id="PS50110">
    <property type="entry name" value="RESPONSE_REGULATORY"/>
    <property type="match status" value="1"/>
</dbReference>
<dbReference type="SUPFAM" id="SSF55785">
    <property type="entry name" value="PYP-like sensor domain (PAS domain)"/>
    <property type="match status" value="1"/>
</dbReference>
<dbReference type="InterPro" id="IPR005467">
    <property type="entry name" value="His_kinase_dom"/>
</dbReference>
<dbReference type="SMART" id="SM00387">
    <property type="entry name" value="HATPase_c"/>
    <property type="match status" value="1"/>
</dbReference>
<dbReference type="SMART" id="SM00388">
    <property type="entry name" value="HisKA"/>
    <property type="match status" value="1"/>
</dbReference>
<dbReference type="PROSITE" id="PS50109">
    <property type="entry name" value="HIS_KIN"/>
    <property type="match status" value="1"/>
</dbReference>
<dbReference type="Pfam" id="PF02518">
    <property type="entry name" value="HATPase_c"/>
    <property type="match status" value="1"/>
</dbReference>
<evidence type="ECO:0000259" key="7">
    <source>
        <dbReference type="PROSITE" id="PS50109"/>
    </source>
</evidence>
<keyword evidence="4" id="KW-0808">Transferase</keyword>
<dbReference type="SMART" id="SM00065">
    <property type="entry name" value="GAF"/>
    <property type="match status" value="1"/>
</dbReference>
<accession>A0ABY9WS72</accession>
<dbReference type="InterPro" id="IPR036097">
    <property type="entry name" value="HisK_dim/P_sf"/>
</dbReference>
<evidence type="ECO:0000256" key="2">
    <source>
        <dbReference type="ARBA" id="ARBA00012438"/>
    </source>
</evidence>
<dbReference type="InterPro" id="IPR013655">
    <property type="entry name" value="PAS_fold_3"/>
</dbReference>
<dbReference type="EMBL" id="CP043494">
    <property type="protein sequence ID" value="WNG46636.1"/>
    <property type="molecule type" value="Genomic_DNA"/>
</dbReference>
<dbReference type="Gene3D" id="1.10.287.130">
    <property type="match status" value="1"/>
</dbReference>
<feature type="domain" description="Response regulatory" evidence="8">
    <location>
        <begin position="9"/>
        <end position="125"/>
    </location>
</feature>
<dbReference type="Gene3D" id="3.30.565.10">
    <property type="entry name" value="Histidine kinase-like ATPase, C-terminal domain"/>
    <property type="match status" value="1"/>
</dbReference>
<dbReference type="CDD" id="cd00075">
    <property type="entry name" value="HATPase"/>
    <property type="match status" value="1"/>
</dbReference>
<dbReference type="Gene3D" id="2.10.70.100">
    <property type="match status" value="1"/>
</dbReference>
<dbReference type="Gene3D" id="3.30.450.20">
    <property type="entry name" value="PAS domain"/>
    <property type="match status" value="1"/>
</dbReference>
<evidence type="ECO:0000256" key="3">
    <source>
        <dbReference type="ARBA" id="ARBA00022553"/>
    </source>
</evidence>
<protein>
    <recommendedName>
        <fullName evidence="2">histidine kinase</fullName>
        <ecNumber evidence="2">2.7.13.3</ecNumber>
    </recommendedName>
</protein>
<feature type="domain" description="PAC" evidence="9">
    <location>
        <begin position="219"/>
        <end position="271"/>
    </location>
</feature>
<evidence type="ECO:0000256" key="4">
    <source>
        <dbReference type="ARBA" id="ARBA00022679"/>
    </source>
</evidence>
<gene>
    <name evidence="10" type="ORF">F0U60_22865</name>
</gene>
<sequence>MVHEVLHASLLLVDGRQESLLTLEATLAPLNLRLVTASSAEDALRRVLHEDFALILLDVHQEWEEGLVSARLLREVWRSRSTPLLLLTETPEPARVKEAHALGAVDCLASSHDPEVLRAKVSVFIELHQRNAELRRARVALAEREERLRFILQASGLGHWRLELPTRRLEASEGCKSNFGVPPDWELSSYEALLSLIHPEDRQGMVNAVERAIATCADYSADYRVVPPGGGLRWVAARGRVECGPDGMPVGMVGITLDITERMRGEQKLGFLSEASRLLTESLEPDEALQRVARLAASSVATYCVVDLLQEDGGFQRVAVAHQEPSMEDVIQQVRRFTPRSDVSTPVAEALRHGWTKLYTDFTLEHRRQSAVSPAHLEILDRLDPHSVLLVPMKTRERSWGVITFARAGAAERFDEGDVDMAEELARRAASALENARLLRTTQEAVRLRDEFLSVASHELKTPLTPLSLKLHALARSVNDGGLAGLERRLPGDVDVMRRQVKRLSDLVNELLDVSRISSGRLSLALEEVDLVALVHEVCSRFEPEAERVGCRLQIRSDGALLGCWDRLRLEQVVSNLLSNSIKYGAGKPIHLQVGAGERGARLVVRDEGIGIQEEALSRIFGKFERAVSERNYGGLGLGLYITRQIVEAHGGIIRVESAPGQGATFTLELPLGPTR</sequence>
<keyword evidence="3 6" id="KW-0597">Phosphoprotein</keyword>
<dbReference type="InterPro" id="IPR003661">
    <property type="entry name" value="HisK_dim/P_dom"/>
</dbReference>
<keyword evidence="5" id="KW-0418">Kinase</keyword>
<dbReference type="PANTHER" id="PTHR43547:SF2">
    <property type="entry name" value="HYBRID SIGNAL TRANSDUCTION HISTIDINE KINASE C"/>
    <property type="match status" value="1"/>
</dbReference>
<dbReference type="EC" id="2.7.13.3" evidence="2"/>
<dbReference type="SUPFAM" id="SSF55781">
    <property type="entry name" value="GAF domain-like"/>
    <property type="match status" value="1"/>
</dbReference>
<evidence type="ECO:0000313" key="10">
    <source>
        <dbReference type="EMBL" id="WNG46636.1"/>
    </source>
</evidence>
<dbReference type="CDD" id="cd00156">
    <property type="entry name" value="REC"/>
    <property type="match status" value="1"/>
</dbReference>
<evidence type="ECO:0000256" key="5">
    <source>
        <dbReference type="ARBA" id="ARBA00022777"/>
    </source>
</evidence>
<proteinExistence type="predicted"/>
<dbReference type="PRINTS" id="PR00344">
    <property type="entry name" value="BCTRLSENSOR"/>
</dbReference>
<dbReference type="Pfam" id="PF13185">
    <property type="entry name" value="GAF_2"/>
    <property type="match status" value="1"/>
</dbReference>
<name>A0ABY9WS72_9BACT</name>
<dbReference type="CDD" id="cd00130">
    <property type="entry name" value="PAS"/>
    <property type="match status" value="1"/>
</dbReference>
<dbReference type="Gene3D" id="3.30.450.40">
    <property type="match status" value="1"/>
</dbReference>
<evidence type="ECO:0000313" key="11">
    <source>
        <dbReference type="Proteomes" id="UP001611383"/>
    </source>
</evidence>
<evidence type="ECO:0000256" key="6">
    <source>
        <dbReference type="PROSITE-ProRule" id="PRU00169"/>
    </source>
</evidence>
<dbReference type="PANTHER" id="PTHR43547">
    <property type="entry name" value="TWO-COMPONENT HISTIDINE KINASE"/>
    <property type="match status" value="1"/>
</dbReference>
<dbReference type="InterPro" id="IPR036890">
    <property type="entry name" value="HATPase_C_sf"/>
</dbReference>
<feature type="domain" description="Histidine kinase" evidence="7">
    <location>
        <begin position="455"/>
        <end position="674"/>
    </location>
</feature>
<dbReference type="InterPro" id="IPR000700">
    <property type="entry name" value="PAS-assoc_C"/>
</dbReference>
<dbReference type="InterPro" id="IPR011006">
    <property type="entry name" value="CheY-like_superfamily"/>
</dbReference>
<organism evidence="10 11">
    <name type="scientific">Archangium minus</name>
    <dbReference type="NCBI Taxonomy" id="83450"/>
    <lineage>
        <taxon>Bacteria</taxon>
        <taxon>Pseudomonadati</taxon>
        <taxon>Myxococcota</taxon>
        <taxon>Myxococcia</taxon>
        <taxon>Myxococcales</taxon>
        <taxon>Cystobacterineae</taxon>
        <taxon>Archangiaceae</taxon>
        <taxon>Archangium</taxon>
    </lineage>
</organism>
<dbReference type="RefSeq" id="WP_395823235.1">
    <property type="nucleotide sequence ID" value="NZ_CP043494.1"/>
</dbReference>
<dbReference type="SMART" id="SM00086">
    <property type="entry name" value="PAC"/>
    <property type="match status" value="1"/>
</dbReference>
<dbReference type="CDD" id="cd00082">
    <property type="entry name" value="HisKA"/>
    <property type="match status" value="1"/>
</dbReference>
<evidence type="ECO:0000256" key="1">
    <source>
        <dbReference type="ARBA" id="ARBA00000085"/>
    </source>
</evidence>
<dbReference type="SUPFAM" id="SSF47384">
    <property type="entry name" value="Homodimeric domain of signal transducing histidine kinase"/>
    <property type="match status" value="1"/>
</dbReference>
<dbReference type="Pfam" id="PF08447">
    <property type="entry name" value="PAS_3"/>
    <property type="match status" value="1"/>
</dbReference>
<dbReference type="Gene3D" id="3.40.50.2300">
    <property type="match status" value="1"/>
</dbReference>
<dbReference type="PROSITE" id="PS50113">
    <property type="entry name" value="PAC"/>
    <property type="match status" value="1"/>
</dbReference>
<comment type="catalytic activity">
    <reaction evidence="1">
        <text>ATP + protein L-histidine = ADP + protein N-phospho-L-histidine.</text>
        <dbReference type="EC" id="2.7.13.3"/>
    </reaction>
</comment>
<dbReference type="InterPro" id="IPR000014">
    <property type="entry name" value="PAS"/>
</dbReference>
<keyword evidence="11" id="KW-1185">Reference proteome</keyword>
<dbReference type="Pfam" id="PF00512">
    <property type="entry name" value="HisKA"/>
    <property type="match status" value="1"/>
</dbReference>
<dbReference type="InterPro" id="IPR004358">
    <property type="entry name" value="Sig_transdc_His_kin-like_C"/>
</dbReference>
<dbReference type="SMART" id="SM00448">
    <property type="entry name" value="REC"/>
    <property type="match status" value="1"/>
</dbReference>
<feature type="modified residue" description="4-aspartylphosphate" evidence="6">
    <location>
        <position position="58"/>
    </location>
</feature>
<dbReference type="SUPFAM" id="SSF55874">
    <property type="entry name" value="ATPase domain of HSP90 chaperone/DNA topoisomerase II/histidine kinase"/>
    <property type="match status" value="1"/>
</dbReference>